<dbReference type="CDD" id="cd16917">
    <property type="entry name" value="HATPase_UhpB-NarQ-NarX-like"/>
    <property type="match status" value="1"/>
</dbReference>
<gene>
    <name evidence="21" type="ORF">C7460_101382</name>
</gene>
<dbReference type="PRINTS" id="PR00344">
    <property type="entry name" value="BCTRLSENSOR"/>
</dbReference>
<dbReference type="GO" id="GO:0051539">
    <property type="term" value="F:4 iron, 4 sulfur cluster binding"/>
    <property type="evidence" value="ECO:0007669"/>
    <property type="project" value="UniProtKB-KW"/>
</dbReference>
<dbReference type="GO" id="GO:0046983">
    <property type="term" value="F:protein dimerization activity"/>
    <property type="evidence" value="ECO:0007669"/>
    <property type="project" value="InterPro"/>
</dbReference>
<keyword evidence="14" id="KW-0408">Iron</keyword>
<dbReference type="GO" id="GO:0005524">
    <property type="term" value="F:ATP binding"/>
    <property type="evidence" value="ECO:0007669"/>
    <property type="project" value="UniProtKB-KW"/>
</dbReference>
<dbReference type="Gene3D" id="3.30.565.10">
    <property type="entry name" value="Histidine kinase-like ATPase, C-terminal domain"/>
    <property type="match status" value="1"/>
</dbReference>
<comment type="caution">
    <text evidence="21">The sequence shown here is derived from an EMBL/GenBank/DDBJ whole genome shotgun (WGS) entry which is preliminary data.</text>
</comment>
<dbReference type="EMBL" id="QREG01000001">
    <property type="protein sequence ID" value="REE05863.1"/>
    <property type="molecule type" value="Genomic_DNA"/>
</dbReference>
<keyword evidence="12 21" id="KW-0418">Kinase</keyword>
<feature type="transmembrane region" description="Helical" evidence="19">
    <location>
        <begin position="12"/>
        <end position="35"/>
    </location>
</feature>
<feature type="domain" description="Histidine kinase" evidence="20">
    <location>
        <begin position="74"/>
        <end position="265"/>
    </location>
</feature>
<organism evidence="21 22">
    <name type="scientific">Marinoscillum furvescens DSM 4134</name>
    <dbReference type="NCBI Taxonomy" id="1122208"/>
    <lineage>
        <taxon>Bacteria</taxon>
        <taxon>Pseudomonadati</taxon>
        <taxon>Bacteroidota</taxon>
        <taxon>Cytophagia</taxon>
        <taxon>Cytophagales</taxon>
        <taxon>Reichenbachiellaceae</taxon>
        <taxon>Marinoscillum</taxon>
    </lineage>
</organism>
<evidence type="ECO:0000256" key="3">
    <source>
        <dbReference type="ARBA" id="ARBA00004496"/>
    </source>
</evidence>
<dbReference type="InterPro" id="IPR005467">
    <property type="entry name" value="His_kinase_dom"/>
</dbReference>
<keyword evidence="6" id="KW-0004">4Fe-4S</keyword>
<evidence type="ECO:0000256" key="7">
    <source>
        <dbReference type="ARBA" id="ARBA00022490"/>
    </source>
</evidence>
<dbReference type="PROSITE" id="PS50109">
    <property type="entry name" value="HIS_KIN"/>
    <property type="match status" value="1"/>
</dbReference>
<keyword evidence="9" id="KW-0808">Transferase</keyword>
<dbReference type="InterPro" id="IPR003594">
    <property type="entry name" value="HATPase_dom"/>
</dbReference>
<dbReference type="GO" id="GO:0046872">
    <property type="term" value="F:metal ion binding"/>
    <property type="evidence" value="ECO:0007669"/>
    <property type="project" value="UniProtKB-KW"/>
</dbReference>
<dbReference type="PANTHER" id="PTHR24421">
    <property type="entry name" value="NITRATE/NITRITE SENSOR PROTEIN NARX-RELATED"/>
    <property type="match status" value="1"/>
</dbReference>
<keyword evidence="19" id="KW-1133">Transmembrane helix</keyword>
<evidence type="ECO:0000256" key="2">
    <source>
        <dbReference type="ARBA" id="ARBA00001966"/>
    </source>
</evidence>
<evidence type="ECO:0000313" key="22">
    <source>
        <dbReference type="Proteomes" id="UP000256779"/>
    </source>
</evidence>
<sequence>MESQSSSLNAELVLILGTSGMLLLTAAIAIFIYLYQRKLIKRKLEYQKIEDLLKKQELKSAYAMLAGQEKAHKRIAEELHDNLGSILVTLNMFADTLQKKTNPDDLKKLAQKISEVAQVANEATRKISHSLDSGVLKHFGLATAVQELVDAVGESHTLSVSSHIQIEDKLDSEVSLNIYRILQELINNTLKHAQASKINIDLNQIKDNLSLIFEDNGIGFQQNGQTPKGMGLRNLESRVERLGGTITLDSQKNKGTTTIIEIPLA</sequence>
<protein>
    <recommendedName>
        <fullName evidence="5">Oxygen sensor histidine kinase NreB</fullName>
        <ecNumber evidence="4">2.7.13.3</ecNumber>
    </recommendedName>
    <alternativeName>
        <fullName evidence="18">Nitrogen regulation protein B</fullName>
    </alternativeName>
</protein>
<dbReference type="GO" id="GO:0005737">
    <property type="term" value="C:cytoplasm"/>
    <property type="evidence" value="ECO:0007669"/>
    <property type="project" value="UniProtKB-SubCell"/>
</dbReference>
<dbReference type="Pfam" id="PF07730">
    <property type="entry name" value="HisKA_3"/>
    <property type="match status" value="1"/>
</dbReference>
<evidence type="ECO:0000256" key="11">
    <source>
        <dbReference type="ARBA" id="ARBA00022741"/>
    </source>
</evidence>
<evidence type="ECO:0000256" key="4">
    <source>
        <dbReference type="ARBA" id="ARBA00012438"/>
    </source>
</evidence>
<dbReference type="PANTHER" id="PTHR24421:SF10">
    <property type="entry name" value="NITRATE_NITRITE SENSOR PROTEIN NARQ"/>
    <property type="match status" value="1"/>
</dbReference>
<evidence type="ECO:0000256" key="9">
    <source>
        <dbReference type="ARBA" id="ARBA00022679"/>
    </source>
</evidence>
<dbReference type="InterPro" id="IPR004358">
    <property type="entry name" value="Sig_transdc_His_kin-like_C"/>
</dbReference>
<evidence type="ECO:0000256" key="1">
    <source>
        <dbReference type="ARBA" id="ARBA00000085"/>
    </source>
</evidence>
<keyword evidence="11" id="KW-0547">Nucleotide-binding</keyword>
<keyword evidence="16" id="KW-0411">Iron-sulfur</keyword>
<dbReference type="SMART" id="SM00387">
    <property type="entry name" value="HATPase_c"/>
    <property type="match status" value="1"/>
</dbReference>
<comment type="function">
    <text evidence="17">Member of the two-component regulatory system NreB/NreC involved in the control of dissimilatory nitrate/nitrite reduction in response to oxygen. NreB functions as a direct oxygen sensor histidine kinase which is autophosphorylated, in the absence of oxygen, probably at the conserved histidine residue, and transfers its phosphate group probably to a conserved aspartate residue of NreC. NreB/NreC activates the expression of the nitrate (narGHJI) and nitrite (nir) reductase operons, as well as the putative nitrate transporter gene narT.</text>
</comment>
<evidence type="ECO:0000256" key="17">
    <source>
        <dbReference type="ARBA" id="ARBA00024827"/>
    </source>
</evidence>
<dbReference type="Gene3D" id="1.20.5.1930">
    <property type="match status" value="1"/>
</dbReference>
<accession>A0A3D9LJ77</accession>
<evidence type="ECO:0000256" key="16">
    <source>
        <dbReference type="ARBA" id="ARBA00023014"/>
    </source>
</evidence>
<evidence type="ECO:0000256" key="10">
    <source>
        <dbReference type="ARBA" id="ARBA00022723"/>
    </source>
</evidence>
<evidence type="ECO:0000256" key="6">
    <source>
        <dbReference type="ARBA" id="ARBA00022485"/>
    </source>
</evidence>
<dbReference type="SUPFAM" id="SSF55874">
    <property type="entry name" value="ATPase domain of HSP90 chaperone/DNA topoisomerase II/histidine kinase"/>
    <property type="match status" value="1"/>
</dbReference>
<dbReference type="OrthoDB" id="9760839at2"/>
<evidence type="ECO:0000256" key="13">
    <source>
        <dbReference type="ARBA" id="ARBA00022840"/>
    </source>
</evidence>
<evidence type="ECO:0000259" key="20">
    <source>
        <dbReference type="PROSITE" id="PS50109"/>
    </source>
</evidence>
<dbReference type="InterPro" id="IPR036890">
    <property type="entry name" value="HATPase_C_sf"/>
</dbReference>
<comment type="cofactor">
    <cofactor evidence="2">
        <name>[4Fe-4S] cluster</name>
        <dbReference type="ChEBI" id="CHEBI:49883"/>
    </cofactor>
</comment>
<keyword evidence="22" id="KW-1185">Reference proteome</keyword>
<proteinExistence type="predicted"/>
<dbReference type="AlphaFoldDB" id="A0A3D9LJ77"/>
<keyword evidence="10" id="KW-0479">Metal-binding</keyword>
<evidence type="ECO:0000256" key="8">
    <source>
        <dbReference type="ARBA" id="ARBA00022553"/>
    </source>
</evidence>
<evidence type="ECO:0000256" key="18">
    <source>
        <dbReference type="ARBA" id="ARBA00030800"/>
    </source>
</evidence>
<comment type="catalytic activity">
    <reaction evidence="1">
        <text>ATP + protein L-histidine = ADP + protein N-phospho-L-histidine.</text>
        <dbReference type="EC" id="2.7.13.3"/>
    </reaction>
</comment>
<keyword evidence="13" id="KW-0067">ATP-binding</keyword>
<dbReference type="GO" id="GO:0000155">
    <property type="term" value="F:phosphorelay sensor kinase activity"/>
    <property type="evidence" value="ECO:0007669"/>
    <property type="project" value="InterPro"/>
</dbReference>
<keyword evidence="19" id="KW-0812">Transmembrane</keyword>
<dbReference type="EC" id="2.7.13.3" evidence="4"/>
<keyword evidence="8" id="KW-0597">Phosphoprotein</keyword>
<keyword evidence="19" id="KW-0472">Membrane</keyword>
<evidence type="ECO:0000256" key="15">
    <source>
        <dbReference type="ARBA" id="ARBA00023012"/>
    </source>
</evidence>
<dbReference type="Proteomes" id="UP000256779">
    <property type="component" value="Unassembled WGS sequence"/>
</dbReference>
<dbReference type="InterPro" id="IPR050482">
    <property type="entry name" value="Sensor_HK_TwoCompSys"/>
</dbReference>
<name>A0A3D9LJ77_MARFU</name>
<dbReference type="RefSeq" id="WP_115866360.1">
    <property type="nucleotide sequence ID" value="NZ_QREG01000001.1"/>
</dbReference>
<keyword evidence="15" id="KW-0902">Two-component regulatory system</keyword>
<dbReference type="Pfam" id="PF02518">
    <property type="entry name" value="HATPase_c"/>
    <property type="match status" value="1"/>
</dbReference>
<keyword evidence="7" id="KW-0963">Cytoplasm</keyword>
<evidence type="ECO:0000256" key="12">
    <source>
        <dbReference type="ARBA" id="ARBA00022777"/>
    </source>
</evidence>
<evidence type="ECO:0000256" key="5">
    <source>
        <dbReference type="ARBA" id="ARBA00017322"/>
    </source>
</evidence>
<comment type="subcellular location">
    <subcellularLocation>
        <location evidence="3">Cytoplasm</location>
    </subcellularLocation>
</comment>
<evidence type="ECO:0000256" key="14">
    <source>
        <dbReference type="ARBA" id="ARBA00023004"/>
    </source>
</evidence>
<evidence type="ECO:0000256" key="19">
    <source>
        <dbReference type="SAM" id="Phobius"/>
    </source>
</evidence>
<dbReference type="GO" id="GO:0016020">
    <property type="term" value="C:membrane"/>
    <property type="evidence" value="ECO:0007669"/>
    <property type="project" value="InterPro"/>
</dbReference>
<dbReference type="InterPro" id="IPR011712">
    <property type="entry name" value="Sig_transdc_His_kin_sub3_dim/P"/>
</dbReference>
<reference evidence="21 22" key="1">
    <citation type="submission" date="2018-07" db="EMBL/GenBank/DDBJ databases">
        <title>Genomic Encyclopedia of Type Strains, Phase IV (KMG-IV): sequencing the most valuable type-strain genomes for metagenomic binning, comparative biology and taxonomic classification.</title>
        <authorList>
            <person name="Goeker M."/>
        </authorList>
    </citation>
    <scope>NUCLEOTIDE SEQUENCE [LARGE SCALE GENOMIC DNA]</scope>
    <source>
        <strain evidence="21 22">DSM 4134</strain>
    </source>
</reference>
<evidence type="ECO:0000313" key="21">
    <source>
        <dbReference type="EMBL" id="REE05863.1"/>
    </source>
</evidence>